<evidence type="ECO:0000256" key="1">
    <source>
        <dbReference type="ARBA" id="ARBA00006745"/>
    </source>
</evidence>
<proteinExistence type="inferred from homology"/>
<comment type="similarity">
    <text evidence="1">Belongs to the metallo-dependent hydrolases superfamily. ATZ/TRZ family.</text>
</comment>
<keyword evidence="5" id="KW-1185">Reference proteome</keyword>
<evidence type="ECO:0000313" key="4">
    <source>
        <dbReference type="EMBL" id="GER03547.1"/>
    </source>
</evidence>
<dbReference type="GO" id="GO:0016810">
    <property type="term" value="F:hydrolase activity, acting on carbon-nitrogen (but not peptide) bonds"/>
    <property type="evidence" value="ECO:0007669"/>
    <property type="project" value="InterPro"/>
</dbReference>
<dbReference type="Proteomes" id="UP000324996">
    <property type="component" value="Unassembled WGS sequence"/>
</dbReference>
<dbReference type="Gene3D" id="3.20.20.140">
    <property type="entry name" value="Metal-dependent hydrolases"/>
    <property type="match status" value="1"/>
</dbReference>
<name>A0A5A7N6B8_9PROT</name>
<dbReference type="InterPro" id="IPR050287">
    <property type="entry name" value="MTA/SAH_deaminase"/>
</dbReference>
<gene>
    <name evidence="4" type="primary">ssnA</name>
    <name evidence="4" type="ORF">JCM17846_12290</name>
</gene>
<dbReference type="SUPFAM" id="SSF51338">
    <property type="entry name" value="Composite domain of metallo-dependent hydrolases"/>
    <property type="match status" value="1"/>
</dbReference>
<dbReference type="InterPro" id="IPR006680">
    <property type="entry name" value="Amidohydro-rel"/>
</dbReference>
<organism evidence="4 5">
    <name type="scientific">Iodidimonas nitroreducens</name>
    <dbReference type="NCBI Taxonomy" id="1236968"/>
    <lineage>
        <taxon>Bacteria</taxon>
        <taxon>Pseudomonadati</taxon>
        <taxon>Pseudomonadota</taxon>
        <taxon>Alphaproteobacteria</taxon>
        <taxon>Iodidimonadales</taxon>
        <taxon>Iodidimonadaceae</taxon>
        <taxon>Iodidimonas</taxon>
    </lineage>
</organism>
<dbReference type="Pfam" id="PF01979">
    <property type="entry name" value="Amidohydro_1"/>
    <property type="match status" value="1"/>
</dbReference>
<dbReference type="PANTHER" id="PTHR43794">
    <property type="entry name" value="AMINOHYDROLASE SSNA-RELATED"/>
    <property type="match status" value="1"/>
</dbReference>
<dbReference type="EMBL" id="BKCN01000004">
    <property type="protein sequence ID" value="GER03547.1"/>
    <property type="molecule type" value="Genomic_DNA"/>
</dbReference>
<accession>A0A5A7N6B8</accession>
<dbReference type="CDD" id="cd01298">
    <property type="entry name" value="ATZ_TRZ_like"/>
    <property type="match status" value="1"/>
</dbReference>
<dbReference type="InterPro" id="IPR011059">
    <property type="entry name" value="Metal-dep_hydrolase_composite"/>
</dbReference>
<dbReference type="AlphaFoldDB" id="A0A5A7N6B8"/>
<evidence type="ECO:0000313" key="5">
    <source>
        <dbReference type="Proteomes" id="UP000324996"/>
    </source>
</evidence>
<comment type="caution">
    <text evidence="4">The sequence shown here is derived from an EMBL/GenBank/DDBJ whole genome shotgun (WGS) entry which is preliminary data.</text>
</comment>
<protein>
    <submittedName>
        <fullName evidence="4">Amidohydrolase</fullName>
    </submittedName>
</protein>
<feature type="domain" description="Amidohydrolase-related" evidence="3">
    <location>
        <begin position="12"/>
        <end position="366"/>
    </location>
</feature>
<dbReference type="Gene3D" id="2.30.40.10">
    <property type="entry name" value="Urease, subunit C, domain 1"/>
    <property type="match status" value="1"/>
</dbReference>
<sequence length="403" mass="44119">MSERLIDAGGDIVMPGMINLHNHISMVAFRGLGEYEVENLLFDVMFPLEKELLNRQLIRVSARQSAIELAMGGVTSFADMYYHEDEVAIAVKDVGLRGVLGQTVIGFPVVDSPKPYGGLAYAEDFIRKYQGDELITPAIAPHAPYTVDKEQLLAAKAISDQYDVPMLMHLVEFPNEYEMVLERHPDMANYRSEISYLDQIGFLGPKLLAAHVLYLDDADMDLLKARGVGVSHNPKANSKGASGISPAWEMMKKGLDIGLGTDGPMSSNQMDILTVMHYVASVARLRLMDATPYTPLELVEMATIGGAQALDRGDDLGSLEAGKLADLIIIDRDAPNMQPGYDVYAAIAFGAYPGNVETTIVNGQVVMHDRMIETVDLAAHEAEWTEVKSRVEAFAKTLEGGIR</sequence>
<dbReference type="SUPFAM" id="SSF51556">
    <property type="entry name" value="Metallo-dependent hydrolases"/>
    <property type="match status" value="1"/>
</dbReference>
<dbReference type="InterPro" id="IPR032466">
    <property type="entry name" value="Metal_Hydrolase"/>
</dbReference>
<reference evidence="4 5" key="1">
    <citation type="submission" date="2019-09" db="EMBL/GenBank/DDBJ databases">
        <title>NBRP : Genome information of microbial organism related human and environment.</title>
        <authorList>
            <person name="Hattori M."/>
            <person name="Oshima K."/>
            <person name="Inaba H."/>
            <person name="Suda W."/>
            <person name="Sakamoto M."/>
            <person name="Iino T."/>
            <person name="Kitahara M."/>
            <person name="Oshida Y."/>
            <person name="Iida T."/>
            <person name="Kudo T."/>
            <person name="Itoh T."/>
            <person name="Ohkuma M."/>
        </authorList>
    </citation>
    <scope>NUCLEOTIDE SEQUENCE [LARGE SCALE GENOMIC DNA]</scope>
    <source>
        <strain evidence="4 5">Q-1</strain>
    </source>
</reference>
<keyword evidence="2 4" id="KW-0378">Hydrolase</keyword>
<dbReference type="PANTHER" id="PTHR43794:SF11">
    <property type="entry name" value="AMIDOHYDROLASE-RELATED DOMAIN-CONTAINING PROTEIN"/>
    <property type="match status" value="1"/>
</dbReference>
<evidence type="ECO:0000256" key="2">
    <source>
        <dbReference type="ARBA" id="ARBA00022801"/>
    </source>
</evidence>
<evidence type="ECO:0000259" key="3">
    <source>
        <dbReference type="Pfam" id="PF01979"/>
    </source>
</evidence>